<dbReference type="GO" id="GO:0009165">
    <property type="term" value="P:nucleotide biosynthetic process"/>
    <property type="evidence" value="ECO:0007669"/>
    <property type="project" value="UniProtKB-KW"/>
</dbReference>
<keyword evidence="4" id="KW-0545">Nucleotide biosynthesis</keyword>
<dbReference type="EC" id="3.5.4.12" evidence="8"/>
<evidence type="ECO:0000259" key="14">
    <source>
        <dbReference type="PROSITE" id="PS51747"/>
    </source>
</evidence>
<keyword evidence="5" id="KW-0378">Hydrolase</keyword>
<dbReference type="SUPFAM" id="SSF53927">
    <property type="entry name" value="Cytidine deaminase-like"/>
    <property type="match status" value="1"/>
</dbReference>
<evidence type="ECO:0000256" key="1">
    <source>
        <dbReference type="ARBA" id="ARBA00001947"/>
    </source>
</evidence>
<organism evidence="15 16">
    <name type="scientific">Pristionchus entomophagus</name>
    <dbReference type="NCBI Taxonomy" id="358040"/>
    <lineage>
        <taxon>Eukaryota</taxon>
        <taxon>Metazoa</taxon>
        <taxon>Ecdysozoa</taxon>
        <taxon>Nematoda</taxon>
        <taxon>Chromadorea</taxon>
        <taxon>Rhabditida</taxon>
        <taxon>Rhabditina</taxon>
        <taxon>Diplogasteromorpha</taxon>
        <taxon>Diplogasteroidea</taxon>
        <taxon>Neodiplogasteridae</taxon>
        <taxon>Pristionchus</taxon>
    </lineage>
</organism>
<dbReference type="GO" id="GO:0006220">
    <property type="term" value="P:pyrimidine nucleotide metabolic process"/>
    <property type="evidence" value="ECO:0007669"/>
    <property type="project" value="InterPro"/>
</dbReference>
<evidence type="ECO:0000256" key="7">
    <source>
        <dbReference type="ARBA" id="ARBA00037036"/>
    </source>
</evidence>
<dbReference type="Proteomes" id="UP001432027">
    <property type="component" value="Unassembled WGS sequence"/>
</dbReference>
<evidence type="ECO:0000256" key="2">
    <source>
        <dbReference type="ARBA" id="ARBA00006576"/>
    </source>
</evidence>
<evidence type="ECO:0000256" key="9">
    <source>
        <dbReference type="ARBA" id="ARBA00041763"/>
    </source>
</evidence>
<dbReference type="AlphaFoldDB" id="A0AAV5U2P2"/>
<dbReference type="InterPro" id="IPR016473">
    <property type="entry name" value="dCMP_deaminase"/>
</dbReference>
<evidence type="ECO:0000256" key="10">
    <source>
        <dbReference type="ARBA" id="ARBA00052978"/>
    </source>
</evidence>
<feature type="binding site" evidence="13">
    <location>
        <position position="109"/>
    </location>
    <ligand>
        <name>Zn(2+)</name>
        <dbReference type="ChEBI" id="CHEBI:29105"/>
        <note>catalytic</note>
    </ligand>
</feature>
<keyword evidence="6 13" id="KW-0862">Zinc</keyword>
<keyword evidence="3 13" id="KW-0479">Metal-binding</keyword>
<evidence type="ECO:0000256" key="11">
    <source>
        <dbReference type="ARBA" id="ARBA00071625"/>
    </source>
</evidence>
<dbReference type="GO" id="GO:0004132">
    <property type="term" value="F:dCMP deaminase activity"/>
    <property type="evidence" value="ECO:0007669"/>
    <property type="project" value="UniProtKB-EC"/>
</dbReference>
<dbReference type="GO" id="GO:0008270">
    <property type="term" value="F:zinc ion binding"/>
    <property type="evidence" value="ECO:0007669"/>
    <property type="project" value="InterPro"/>
</dbReference>
<comment type="catalytic activity">
    <reaction evidence="10">
        <text>dCMP + H2O + H(+) = dUMP + NH4(+)</text>
        <dbReference type="Rhea" id="RHEA:22924"/>
        <dbReference type="ChEBI" id="CHEBI:15377"/>
        <dbReference type="ChEBI" id="CHEBI:15378"/>
        <dbReference type="ChEBI" id="CHEBI:28938"/>
        <dbReference type="ChEBI" id="CHEBI:57566"/>
        <dbReference type="ChEBI" id="CHEBI:246422"/>
        <dbReference type="EC" id="3.5.4.12"/>
    </reaction>
</comment>
<evidence type="ECO:0000313" key="15">
    <source>
        <dbReference type="EMBL" id="GMT00653.1"/>
    </source>
</evidence>
<reference evidence="15" key="1">
    <citation type="submission" date="2023-10" db="EMBL/GenBank/DDBJ databases">
        <title>Genome assembly of Pristionchus species.</title>
        <authorList>
            <person name="Yoshida K."/>
            <person name="Sommer R.J."/>
        </authorList>
    </citation>
    <scope>NUCLEOTIDE SEQUENCE</scope>
    <source>
        <strain evidence="15">RS0144</strain>
    </source>
</reference>
<feature type="active site" description="Proton donor" evidence="12">
    <location>
        <position position="85"/>
    </location>
</feature>
<dbReference type="PANTHER" id="PTHR11086:SF18">
    <property type="entry name" value="DEOXYCYTIDYLATE DEAMINASE"/>
    <property type="match status" value="1"/>
</dbReference>
<evidence type="ECO:0000256" key="6">
    <source>
        <dbReference type="ARBA" id="ARBA00022833"/>
    </source>
</evidence>
<protein>
    <recommendedName>
        <fullName evidence="11">Probable deoxycytidylate deaminase</fullName>
        <ecNumber evidence="8">3.5.4.12</ecNumber>
    </recommendedName>
    <alternativeName>
        <fullName evidence="9">dCMP deaminase</fullName>
    </alternativeName>
</protein>
<evidence type="ECO:0000256" key="5">
    <source>
        <dbReference type="ARBA" id="ARBA00022801"/>
    </source>
</evidence>
<dbReference type="GO" id="GO:0005737">
    <property type="term" value="C:cytoplasm"/>
    <property type="evidence" value="ECO:0007669"/>
    <property type="project" value="TreeGrafter"/>
</dbReference>
<dbReference type="Pfam" id="PF00383">
    <property type="entry name" value="dCMP_cyt_deam_1"/>
    <property type="match status" value="1"/>
</dbReference>
<dbReference type="PROSITE" id="PS00903">
    <property type="entry name" value="CYT_DCMP_DEAMINASES_1"/>
    <property type="match status" value="1"/>
</dbReference>
<dbReference type="InterPro" id="IPR035105">
    <property type="entry name" value="Deoxycytidylate_deaminase_dom"/>
</dbReference>
<evidence type="ECO:0000256" key="13">
    <source>
        <dbReference type="PIRSR" id="PIRSR006019-2"/>
    </source>
</evidence>
<comment type="cofactor">
    <cofactor evidence="1 13">
        <name>Zn(2+)</name>
        <dbReference type="ChEBI" id="CHEBI:29105"/>
    </cofactor>
</comment>
<gene>
    <name evidence="15" type="ORF">PENTCL1PPCAC_22827</name>
</gene>
<feature type="domain" description="CMP/dCMP-type deaminase" evidence="14">
    <location>
        <begin position="13"/>
        <end position="141"/>
    </location>
</feature>
<comment type="caution">
    <text evidence="15">The sequence shown here is derived from an EMBL/GenBank/DDBJ whole genome shotgun (WGS) entry which is preliminary data.</text>
</comment>
<feature type="binding site" evidence="13">
    <location>
        <position position="112"/>
    </location>
    <ligand>
        <name>Zn(2+)</name>
        <dbReference type="ChEBI" id="CHEBI:29105"/>
        <note>catalytic</note>
    </ligand>
</feature>
<dbReference type="FunFam" id="3.40.140.10:FF:000021">
    <property type="entry name" value="Deoxycytidylate deaminase"/>
    <property type="match status" value="1"/>
</dbReference>
<dbReference type="PANTHER" id="PTHR11086">
    <property type="entry name" value="DEOXYCYTIDYLATE DEAMINASE-RELATED"/>
    <property type="match status" value="1"/>
</dbReference>
<proteinExistence type="inferred from homology"/>
<comment type="similarity">
    <text evidence="2">Belongs to the cytidine and deoxycytidylate deaminase family.</text>
</comment>
<evidence type="ECO:0000256" key="3">
    <source>
        <dbReference type="ARBA" id="ARBA00022723"/>
    </source>
</evidence>
<feature type="binding site" evidence="13">
    <location>
        <position position="83"/>
    </location>
    <ligand>
        <name>Zn(2+)</name>
        <dbReference type="ChEBI" id="CHEBI:29105"/>
        <note>catalytic</note>
    </ligand>
</feature>
<comment type="function">
    <text evidence="7">Supplies the nucleotide substrate for thymidylate synthetase.</text>
</comment>
<accession>A0AAV5U2P2</accession>
<dbReference type="EMBL" id="BTSX01000005">
    <property type="protein sequence ID" value="GMT00653.1"/>
    <property type="molecule type" value="Genomic_DNA"/>
</dbReference>
<dbReference type="CDD" id="cd01286">
    <property type="entry name" value="deoxycytidylate_deaminase"/>
    <property type="match status" value="1"/>
</dbReference>
<dbReference type="PROSITE" id="PS51747">
    <property type="entry name" value="CYT_DCMP_DEAMINASES_2"/>
    <property type="match status" value="1"/>
</dbReference>
<dbReference type="InterPro" id="IPR016192">
    <property type="entry name" value="APOBEC/CMP_deaminase_Zn-bd"/>
</dbReference>
<dbReference type="InterPro" id="IPR015517">
    <property type="entry name" value="dCMP_deaminase-rel"/>
</dbReference>
<dbReference type="Gene3D" id="3.40.140.10">
    <property type="entry name" value="Cytidine Deaminase, domain 2"/>
    <property type="match status" value="1"/>
</dbReference>
<name>A0AAV5U2P2_9BILA</name>
<dbReference type="InterPro" id="IPR016193">
    <property type="entry name" value="Cytidine_deaminase-like"/>
</dbReference>
<keyword evidence="16" id="KW-1185">Reference proteome</keyword>
<sequence>MASTSLHRVDFLQWDEYFIGVSILTAQRSKDPKTQVGCVIVDTRYRVVGAGYNGMPWGCPDTDMPWGKDEKDPLQDKNTFVCHAEMNAVMNKNCVDLEGCRLYTTLFPCNECAKIVVQSRMAEVIYVSDRDSWKMDASKRLFDQVGITYRQFIPKRNSITIDFTKHT</sequence>
<evidence type="ECO:0000256" key="12">
    <source>
        <dbReference type="PIRSR" id="PIRSR006019-1"/>
    </source>
</evidence>
<evidence type="ECO:0000256" key="8">
    <source>
        <dbReference type="ARBA" id="ARBA00038938"/>
    </source>
</evidence>
<evidence type="ECO:0000313" key="16">
    <source>
        <dbReference type="Proteomes" id="UP001432027"/>
    </source>
</evidence>
<dbReference type="InterPro" id="IPR002125">
    <property type="entry name" value="CMP_dCMP_dom"/>
</dbReference>
<evidence type="ECO:0000256" key="4">
    <source>
        <dbReference type="ARBA" id="ARBA00022727"/>
    </source>
</evidence>
<dbReference type="PIRSF" id="PIRSF006019">
    <property type="entry name" value="dCMP_deaminase"/>
    <property type="match status" value="1"/>
</dbReference>